<evidence type="ECO:0000256" key="4">
    <source>
        <dbReference type="ARBA" id="ARBA00023128"/>
    </source>
</evidence>
<gene>
    <name evidence="8" type="ORF">JX265_002610</name>
</gene>
<feature type="compositionally biased region" description="Low complexity" evidence="7">
    <location>
        <begin position="34"/>
        <end position="50"/>
    </location>
</feature>
<accession>A0A9Q0AUY4</accession>
<comment type="subcellular location">
    <subcellularLocation>
        <location evidence="1">Mitochondrion</location>
    </subcellularLocation>
</comment>
<evidence type="ECO:0000256" key="3">
    <source>
        <dbReference type="ARBA" id="ARBA00022980"/>
    </source>
</evidence>
<dbReference type="EMBL" id="JAFIMR010000004">
    <property type="protein sequence ID" value="KAI1879656.1"/>
    <property type="molecule type" value="Genomic_DNA"/>
</dbReference>
<dbReference type="GO" id="GO:0006412">
    <property type="term" value="P:translation"/>
    <property type="evidence" value="ECO:0007669"/>
    <property type="project" value="InterPro"/>
</dbReference>
<evidence type="ECO:0000313" key="8">
    <source>
        <dbReference type="EMBL" id="KAI1879656.1"/>
    </source>
</evidence>
<proteinExistence type="inferred from homology"/>
<keyword evidence="9" id="KW-1185">Reference proteome</keyword>
<keyword evidence="4" id="KW-0496">Mitochondrion</keyword>
<name>A0A9Q0AUY4_9PEZI</name>
<reference evidence="8" key="1">
    <citation type="submission" date="2021-03" db="EMBL/GenBank/DDBJ databases">
        <title>Revisited historic fungal species revealed as producer of novel bioactive compounds through whole genome sequencing and comparative genomics.</title>
        <authorList>
            <person name="Vignolle G.A."/>
            <person name="Hochenegger N."/>
            <person name="Mach R.L."/>
            <person name="Mach-Aigner A.R."/>
            <person name="Javad Rahimi M."/>
            <person name="Salim K.A."/>
            <person name="Chan C.M."/>
            <person name="Lim L.B.L."/>
            <person name="Cai F."/>
            <person name="Druzhinina I.S."/>
            <person name="U'Ren J.M."/>
            <person name="Derntl C."/>
        </authorList>
    </citation>
    <scope>NUCLEOTIDE SEQUENCE</scope>
    <source>
        <strain evidence="8">TUCIM 5799</strain>
    </source>
</reference>
<sequence>MFSRTLRPLRAANALRTATPTYRMSPVALRTLTTEAASASASEPSTAQQTPSAIPQTPEAPARSPSQLPYFVGRNRLNNFGIYEKRLRGGTMKKTLLKKGEGNLQALRHDVAEALSLPAKEVRVNNVTGHIEIKGHRRDGIAMFLKNMGF</sequence>
<dbReference type="Gene3D" id="3.30.780.10">
    <property type="entry name" value="SUI1-like domain"/>
    <property type="match status" value="1"/>
</dbReference>
<dbReference type="GO" id="GO:0003735">
    <property type="term" value="F:structural constituent of ribosome"/>
    <property type="evidence" value="ECO:0007669"/>
    <property type="project" value="InterPro"/>
</dbReference>
<keyword evidence="3" id="KW-0689">Ribosomal protein</keyword>
<evidence type="ECO:0000256" key="1">
    <source>
        <dbReference type="ARBA" id="ARBA00004173"/>
    </source>
</evidence>
<evidence type="ECO:0000256" key="2">
    <source>
        <dbReference type="ARBA" id="ARBA00005677"/>
    </source>
</evidence>
<evidence type="ECO:0000256" key="6">
    <source>
        <dbReference type="ARBA" id="ARBA00035191"/>
    </source>
</evidence>
<comment type="caution">
    <text evidence="8">The sequence shown here is derived from an EMBL/GenBank/DDBJ whole genome shotgun (WGS) entry which is preliminary data.</text>
</comment>
<organism evidence="8 9">
    <name type="scientific">Neoarthrinium moseri</name>
    <dbReference type="NCBI Taxonomy" id="1658444"/>
    <lineage>
        <taxon>Eukaryota</taxon>
        <taxon>Fungi</taxon>
        <taxon>Dikarya</taxon>
        <taxon>Ascomycota</taxon>
        <taxon>Pezizomycotina</taxon>
        <taxon>Sordariomycetes</taxon>
        <taxon>Xylariomycetidae</taxon>
        <taxon>Amphisphaeriales</taxon>
        <taxon>Apiosporaceae</taxon>
        <taxon>Neoarthrinium</taxon>
    </lineage>
</organism>
<comment type="similarity">
    <text evidence="2">Belongs to the mitochondrion-specific ribosomal protein mL49 family.</text>
</comment>
<feature type="region of interest" description="Disordered" evidence="7">
    <location>
        <begin position="34"/>
        <end position="66"/>
    </location>
</feature>
<dbReference type="GO" id="GO:0005762">
    <property type="term" value="C:mitochondrial large ribosomal subunit"/>
    <property type="evidence" value="ECO:0007669"/>
    <property type="project" value="TreeGrafter"/>
</dbReference>
<dbReference type="Pfam" id="PF05046">
    <property type="entry name" value="Img2"/>
    <property type="match status" value="1"/>
</dbReference>
<keyword evidence="5" id="KW-0687">Ribonucleoprotein</keyword>
<dbReference type="Proteomes" id="UP000829685">
    <property type="component" value="Unassembled WGS sequence"/>
</dbReference>
<dbReference type="PANTHER" id="PTHR13477">
    <property type="entry name" value="MITOCHONDRIAL 39S RIBOSOMAL PROTEIN L49"/>
    <property type="match status" value="1"/>
</dbReference>
<evidence type="ECO:0000313" key="9">
    <source>
        <dbReference type="Proteomes" id="UP000829685"/>
    </source>
</evidence>
<evidence type="ECO:0000256" key="7">
    <source>
        <dbReference type="SAM" id="MobiDB-lite"/>
    </source>
</evidence>
<dbReference type="InterPro" id="IPR007740">
    <property type="entry name" value="Ribosomal_mL49"/>
</dbReference>
<dbReference type="AlphaFoldDB" id="A0A9Q0AUY4"/>
<protein>
    <recommendedName>
        <fullName evidence="6">Large ribosomal subunit protein mL49</fullName>
    </recommendedName>
</protein>
<dbReference type="PANTHER" id="PTHR13477:SF0">
    <property type="entry name" value="LARGE RIBOSOMAL SUBUNIT PROTEIN ML49"/>
    <property type="match status" value="1"/>
</dbReference>
<evidence type="ECO:0000256" key="5">
    <source>
        <dbReference type="ARBA" id="ARBA00023274"/>
    </source>
</evidence>